<accession>A0A5B2TVE5</accession>
<protein>
    <submittedName>
        <fullName evidence="1">Uncharacterized protein</fullName>
    </submittedName>
</protein>
<sequence>MKAFEEYQCIDCINEDGEKLSIKIYKDAIVFVSDEESKWELDQEQSLMVSDSLKANLENS</sequence>
<name>A0A5B2TVE5_9FLAO</name>
<evidence type="ECO:0000313" key="2">
    <source>
        <dbReference type="Proteomes" id="UP000323188"/>
    </source>
</evidence>
<dbReference type="AlphaFoldDB" id="A0A5B2TVE5"/>
<reference evidence="1 2" key="1">
    <citation type="submission" date="2019-09" db="EMBL/GenBank/DDBJ databases">
        <authorList>
            <person name="Khan S.A."/>
            <person name="Jeon C.O."/>
            <person name="Chun B.H."/>
            <person name="Jeong S.E."/>
        </authorList>
    </citation>
    <scope>NUCLEOTIDE SEQUENCE [LARGE SCALE GENOMIC DNA]</scope>
    <source>
        <strain evidence="1 2">KCTC 42508</strain>
    </source>
</reference>
<proteinExistence type="predicted"/>
<comment type="caution">
    <text evidence="1">The sequence shown here is derived from an EMBL/GenBank/DDBJ whole genome shotgun (WGS) entry which is preliminary data.</text>
</comment>
<dbReference type="Proteomes" id="UP000323188">
    <property type="component" value="Unassembled WGS sequence"/>
</dbReference>
<evidence type="ECO:0000313" key="1">
    <source>
        <dbReference type="EMBL" id="KAA2218284.1"/>
    </source>
</evidence>
<dbReference type="EMBL" id="VUOE01000001">
    <property type="protein sequence ID" value="KAA2218284.1"/>
    <property type="molecule type" value="Genomic_DNA"/>
</dbReference>
<dbReference type="RefSeq" id="WP_154916904.1">
    <property type="nucleotide sequence ID" value="NZ_VUOE01000001.1"/>
</dbReference>
<gene>
    <name evidence="1" type="ORF">F0361_01290</name>
</gene>
<organism evidence="1 2">
    <name type="scientific">Maribacter flavus</name>
    <dbReference type="NCBI Taxonomy" id="1658664"/>
    <lineage>
        <taxon>Bacteria</taxon>
        <taxon>Pseudomonadati</taxon>
        <taxon>Bacteroidota</taxon>
        <taxon>Flavobacteriia</taxon>
        <taxon>Flavobacteriales</taxon>
        <taxon>Flavobacteriaceae</taxon>
        <taxon>Maribacter</taxon>
    </lineage>
</organism>